<dbReference type="InterPro" id="IPR021840">
    <property type="entry name" value="DUF3433"/>
</dbReference>
<dbReference type="Proteomes" id="UP000018087">
    <property type="component" value="Unassembled WGS sequence"/>
</dbReference>
<sequence length="1531" mass="163956">MNAQVSLLDGELSLIHIPLDLYSAFFQPILQMLLPQAHSLSKPEDDPDPPEGLTSEYTHTFVNLSITPVECSIVCHSYWATHVFAPALQAAAEHLPADALNTVSIAKEVYIALCVMSGGMDAGSRVVDLSSPLALAGIPLFFITTYYSDFILVPSKDRQSVLQALLSRGFEFSELESSFVSPGSLSHPQSQTRHQRGGPSNRSSGNNMSGSIASLPSLHQIDLDPLPTNPAELQHRTFNLLRKRNVVPYIVPGLNLAHCSGKGITSSGGGSGGGGAGGGGGGSGGGGHHLGGHGPQRRGTQQRESWVDTVDTRFYTCLVAALALPPRFLSVTLAAPDPPSVLLDKTLLPLFGSALVGDVAGDLAPIFLDLVTLPFEATGIVSGVAGKLVAEMGKNDNAPAELPELSYLSTSKAGAVILASEHAPNALQILQLPPESDDTSETMDPYGSTWAPGHGPPAPSSASVSVPSSGSATPSNAPPLNRSQGSQDTVGHRISSFSDITDYDNYGAQQAAAPSPYDPQPTLRGRASLVSLDSLVYDESLNAYTRVPIPAAPPTTLPPTTLPAVAPLTPVPSAPISTVPPVLQYTDSPPTTLPAVAPSTSVPMAPTSTVPPVLQYRHLPPTTQGGGGGAWTVSTAASEPAPYSTYNSGYGAGSAPTVAGATITRRLSNMLSGRQRSMRRANSSHSTIMEEGPYGGTRESIDMTSLVQNAAPMSMSPTSSKPYSRLAEHDMENGDDSMPPQRSAGGMASSSVPVDLSSFFGPTTGQDEAFIKRLHEQEARGTLTMGLGAGFEPGAKLKESELLANASHSDHHTTSAKSPTSIFGSGRGTSLGRTLSRRWASSSTASASASTPLTPTAGSPTSTSQLSRQGTMRALAQSEANRRGEIVEIIMEEEEDDDTTTNNQDNGHSRNLSDDTANDDSDIANVGSKVDLSVMSGPEGPDPLAGGGMSSANRRQSSIPLRMGTTDGTQRTQVFYPQPNWRPFSMRWPYLMTLILLSIVLGVAQELIYRMSLTRPLVKFHSPEEIPGGLYFTVKFAPTIVAVTFGVLWQITDFEVKRLEAFYQMSKGDGAVADESINVDYVTYFTFFRPFRALYCKHYAVAVSSIASLLAVSLVPTLSAATIVLTPNRDARLANPQGEKQVVIGAVWSRFLTVVLFVIAALGCVLFFLLQRRRSGLLSDVKGIAGLASMAVVSHIMTDFKGMDLVTHKEIHNKLKDHRYVLRNSSLAPDDENPVSLAERERYKEFDSHMSENPHPLMLRARGCIPYIAGILLFAALIPIVLFTPANVLTDKAAWLLTALAVAIKLGWGGLETSVRMMEPYYILWRRHAPAKTLTLDYTAMPFLWVALQALKNGHYLVFFVGFGTVMTEVLTVLVTSLATVEGHDFIGTGTSSPTADTDADSGEETALSFWLTLGLVTFILSYMSIVATVVFIRRRRPFLPRQPNTIASVLAYIHQSKMLWSFVGTSKSSNAEMLVKLEAMGHKYGLGWFEGRDGKTHCGVDQEELMSSYKLGYDYSRSNKPWNDQPEEWL</sequence>
<dbReference type="HOGENOM" id="CLU_004027_0_1_1"/>
<accession>U7Q681</accession>
<keyword evidence="2" id="KW-1133">Transmembrane helix</keyword>
<keyword evidence="2" id="KW-0812">Transmembrane</keyword>
<dbReference type="AlphaFoldDB" id="U7Q681"/>
<feature type="transmembrane region" description="Helical" evidence="2">
    <location>
        <begin position="988"/>
        <end position="1009"/>
    </location>
</feature>
<feature type="transmembrane region" description="Helical" evidence="2">
    <location>
        <begin position="1293"/>
        <end position="1311"/>
    </location>
</feature>
<feature type="domain" description="CASTOR ACT" evidence="3">
    <location>
        <begin position="107"/>
        <end position="165"/>
    </location>
</feature>
<feature type="compositionally biased region" description="Low complexity" evidence="1">
    <location>
        <begin position="460"/>
        <end position="475"/>
    </location>
</feature>
<feature type="compositionally biased region" description="Polar residues" evidence="1">
    <location>
        <begin position="950"/>
        <end position="959"/>
    </location>
</feature>
<feature type="transmembrane region" description="Helical" evidence="2">
    <location>
        <begin position="1410"/>
        <end position="1433"/>
    </location>
</feature>
<evidence type="ECO:0000313" key="4">
    <source>
        <dbReference type="EMBL" id="ERT02236.1"/>
    </source>
</evidence>
<dbReference type="PANTHER" id="PTHR37544">
    <property type="entry name" value="SPRAY-RELATED"/>
    <property type="match status" value="1"/>
</dbReference>
<dbReference type="SUPFAM" id="SSF55021">
    <property type="entry name" value="ACT-like"/>
    <property type="match status" value="1"/>
</dbReference>
<reference evidence="5" key="1">
    <citation type="journal article" date="2014" name="Genome Announc.">
        <title>Genome sequence of the pathogenic fungus Sporothrix schenckii (ATCC 58251).</title>
        <authorList>
            <person name="Cuomo C.A."/>
            <person name="Rodriguez-Del Valle N."/>
            <person name="Perez-Sanchez L."/>
            <person name="Abouelleil A."/>
            <person name="Goldberg J."/>
            <person name="Young S."/>
            <person name="Zeng Q."/>
            <person name="Birren B.W."/>
        </authorList>
    </citation>
    <scope>NUCLEOTIDE SEQUENCE [LARGE SCALE GENOMIC DNA]</scope>
    <source>
        <strain evidence="5">ATCC 58251 / de Perez 2211183</strain>
    </source>
</reference>
<keyword evidence="5" id="KW-1185">Reference proteome</keyword>
<feature type="region of interest" description="Disordered" evidence="1">
    <location>
        <begin position="712"/>
        <end position="755"/>
    </location>
</feature>
<feature type="compositionally biased region" description="Polar residues" evidence="1">
    <location>
        <begin position="183"/>
        <end position="192"/>
    </location>
</feature>
<evidence type="ECO:0000256" key="1">
    <source>
        <dbReference type="SAM" id="MobiDB-lite"/>
    </source>
</evidence>
<dbReference type="Pfam" id="PF11915">
    <property type="entry name" value="DUF3433"/>
    <property type="match status" value="2"/>
</dbReference>
<dbReference type="Pfam" id="PF13840">
    <property type="entry name" value="ACT_7"/>
    <property type="match status" value="1"/>
</dbReference>
<dbReference type="GO" id="GO:0046394">
    <property type="term" value="P:carboxylic acid biosynthetic process"/>
    <property type="evidence" value="ECO:0007669"/>
    <property type="project" value="UniProtKB-ARBA"/>
</dbReference>
<feature type="compositionally biased region" description="Gly residues" evidence="1">
    <location>
        <begin position="266"/>
        <end position="294"/>
    </location>
</feature>
<keyword evidence="2" id="KW-0472">Membrane</keyword>
<feature type="transmembrane region" description="Helical" evidence="2">
    <location>
        <begin position="1099"/>
        <end position="1127"/>
    </location>
</feature>
<gene>
    <name evidence="4" type="ORF">HMPREF1624_00534</name>
</gene>
<feature type="region of interest" description="Disordered" evidence="1">
    <location>
        <begin position="804"/>
        <end position="971"/>
    </location>
</feature>
<proteinExistence type="predicted"/>
<organism evidence="4 5">
    <name type="scientific">Sporothrix schenckii (strain ATCC 58251 / de Perez 2211183)</name>
    <name type="common">Rose-picker's disease fungus</name>
    <dbReference type="NCBI Taxonomy" id="1391915"/>
    <lineage>
        <taxon>Eukaryota</taxon>
        <taxon>Fungi</taxon>
        <taxon>Dikarya</taxon>
        <taxon>Ascomycota</taxon>
        <taxon>Pezizomycotina</taxon>
        <taxon>Sordariomycetes</taxon>
        <taxon>Sordariomycetidae</taxon>
        <taxon>Ophiostomatales</taxon>
        <taxon>Ophiostomataceae</taxon>
        <taxon>Sporothrix</taxon>
    </lineage>
</organism>
<dbReference type="PANTHER" id="PTHR37544:SF3">
    <property type="entry name" value="SPRAY"/>
    <property type="match status" value="1"/>
</dbReference>
<feature type="compositionally biased region" description="Polar residues" evidence="1">
    <location>
        <begin position="481"/>
        <end position="490"/>
    </location>
</feature>
<dbReference type="InterPro" id="IPR027795">
    <property type="entry name" value="CASTOR_ACT_dom"/>
</dbReference>
<protein>
    <recommendedName>
        <fullName evidence="3">CASTOR ACT domain-containing protein</fullName>
    </recommendedName>
</protein>
<name>U7Q681_SPOS1</name>
<feature type="region of interest" description="Disordered" evidence="1">
    <location>
        <begin position="435"/>
        <end position="490"/>
    </location>
</feature>
<dbReference type="Gene3D" id="3.30.2130.10">
    <property type="entry name" value="VC0802-like"/>
    <property type="match status" value="1"/>
</dbReference>
<dbReference type="STRING" id="1391915.U7Q681"/>
<evidence type="ECO:0000259" key="3">
    <source>
        <dbReference type="Pfam" id="PF13840"/>
    </source>
</evidence>
<feature type="compositionally biased region" description="Polar residues" evidence="1">
    <location>
        <begin position="673"/>
        <end position="687"/>
    </location>
</feature>
<feature type="compositionally biased region" description="Acidic residues" evidence="1">
    <location>
        <begin position="890"/>
        <end position="899"/>
    </location>
</feature>
<dbReference type="InterPro" id="IPR045865">
    <property type="entry name" value="ACT-like_dom_sf"/>
</dbReference>
<dbReference type="GO" id="GO:0006520">
    <property type="term" value="P:amino acid metabolic process"/>
    <property type="evidence" value="ECO:0007669"/>
    <property type="project" value="UniProtKB-ARBA"/>
</dbReference>
<feature type="transmembrane region" description="Helical" evidence="2">
    <location>
        <begin position="1264"/>
        <end position="1287"/>
    </location>
</feature>
<evidence type="ECO:0000256" key="2">
    <source>
        <dbReference type="SAM" id="Phobius"/>
    </source>
</evidence>
<feature type="transmembrane region" description="Helical" evidence="2">
    <location>
        <begin position="1356"/>
        <end position="1379"/>
    </location>
</feature>
<feature type="region of interest" description="Disordered" evidence="1">
    <location>
        <begin position="266"/>
        <end position="305"/>
    </location>
</feature>
<dbReference type="eggNOG" id="ENOG502QVZG">
    <property type="taxonomic scope" value="Eukaryota"/>
</dbReference>
<evidence type="ECO:0000313" key="5">
    <source>
        <dbReference type="Proteomes" id="UP000018087"/>
    </source>
</evidence>
<dbReference type="OrthoDB" id="3248909at2759"/>
<feature type="region of interest" description="Disordered" evidence="1">
    <location>
        <begin position="673"/>
        <end position="697"/>
    </location>
</feature>
<dbReference type="EMBL" id="KI440842">
    <property type="protein sequence ID" value="ERT02236.1"/>
    <property type="molecule type" value="Genomic_DNA"/>
</dbReference>
<feature type="compositionally biased region" description="Low complexity" evidence="1">
    <location>
        <begin position="197"/>
        <end position="211"/>
    </location>
</feature>
<feature type="transmembrane region" description="Helical" evidence="2">
    <location>
        <begin position="1147"/>
        <end position="1170"/>
    </location>
</feature>
<feature type="compositionally biased region" description="Low complexity" evidence="1">
    <location>
        <begin position="840"/>
        <end position="864"/>
    </location>
</feature>
<feature type="region of interest" description="Disordered" evidence="1">
    <location>
        <begin position="181"/>
        <end position="211"/>
    </location>
</feature>